<feature type="region of interest" description="Disordered" evidence="1">
    <location>
        <begin position="42"/>
        <end position="67"/>
    </location>
</feature>
<gene>
    <name evidence="2" type="ORF">CRG98_019193</name>
</gene>
<evidence type="ECO:0000256" key="1">
    <source>
        <dbReference type="SAM" id="MobiDB-lite"/>
    </source>
</evidence>
<evidence type="ECO:0000313" key="2">
    <source>
        <dbReference type="EMBL" id="PKI60408.1"/>
    </source>
</evidence>
<comment type="caution">
    <text evidence="2">The sequence shown here is derived from an EMBL/GenBank/DDBJ whole genome shotgun (WGS) entry which is preliminary data.</text>
</comment>
<reference evidence="2 3" key="1">
    <citation type="submission" date="2017-11" db="EMBL/GenBank/DDBJ databases">
        <title>De-novo sequencing of pomegranate (Punica granatum L.) genome.</title>
        <authorList>
            <person name="Akparov Z."/>
            <person name="Amiraslanov A."/>
            <person name="Hajiyeva S."/>
            <person name="Abbasov M."/>
            <person name="Kaur K."/>
            <person name="Hamwieh A."/>
            <person name="Solovyev V."/>
            <person name="Salamov A."/>
            <person name="Braich B."/>
            <person name="Kosarev P."/>
            <person name="Mahmoud A."/>
            <person name="Hajiyev E."/>
            <person name="Babayeva S."/>
            <person name="Izzatullayeva V."/>
            <person name="Mammadov A."/>
            <person name="Mammadov A."/>
            <person name="Sharifova S."/>
            <person name="Ojaghi J."/>
            <person name="Eynullazada K."/>
            <person name="Bayramov B."/>
            <person name="Abdulazimova A."/>
            <person name="Shahmuradov I."/>
        </authorList>
    </citation>
    <scope>NUCLEOTIDE SEQUENCE [LARGE SCALE GENOMIC DNA]</scope>
    <source>
        <strain evidence="3">cv. AG2017</strain>
        <tissue evidence="2">Leaf</tissue>
    </source>
</reference>
<feature type="compositionally biased region" description="Basic and acidic residues" evidence="1">
    <location>
        <begin position="51"/>
        <end position="61"/>
    </location>
</feature>
<dbReference type="AlphaFoldDB" id="A0A2I0JVR3"/>
<keyword evidence="3" id="KW-1185">Reference proteome</keyword>
<name>A0A2I0JVR3_PUNGR</name>
<proteinExistence type="predicted"/>
<dbReference type="Proteomes" id="UP000233551">
    <property type="component" value="Unassembled WGS sequence"/>
</dbReference>
<organism evidence="2 3">
    <name type="scientific">Punica granatum</name>
    <name type="common">Pomegranate</name>
    <dbReference type="NCBI Taxonomy" id="22663"/>
    <lineage>
        <taxon>Eukaryota</taxon>
        <taxon>Viridiplantae</taxon>
        <taxon>Streptophyta</taxon>
        <taxon>Embryophyta</taxon>
        <taxon>Tracheophyta</taxon>
        <taxon>Spermatophyta</taxon>
        <taxon>Magnoliopsida</taxon>
        <taxon>eudicotyledons</taxon>
        <taxon>Gunneridae</taxon>
        <taxon>Pentapetalae</taxon>
        <taxon>rosids</taxon>
        <taxon>malvids</taxon>
        <taxon>Myrtales</taxon>
        <taxon>Lythraceae</taxon>
        <taxon>Punica</taxon>
    </lineage>
</organism>
<evidence type="ECO:0000313" key="3">
    <source>
        <dbReference type="Proteomes" id="UP000233551"/>
    </source>
</evidence>
<sequence>MRGKSWGRFESRVTRWNPRKDIRVQRHARLDELGTRLGVHGRADAQAGARAEARGSGERAAVRSGVR</sequence>
<protein>
    <submittedName>
        <fullName evidence="2">Uncharacterized protein</fullName>
    </submittedName>
</protein>
<dbReference type="EMBL" id="PGOL01001156">
    <property type="protein sequence ID" value="PKI60408.1"/>
    <property type="molecule type" value="Genomic_DNA"/>
</dbReference>
<accession>A0A2I0JVR3</accession>